<organism evidence="1 2">
    <name type="scientific">Polyplax serrata</name>
    <name type="common">Common mouse louse</name>
    <dbReference type="NCBI Taxonomy" id="468196"/>
    <lineage>
        <taxon>Eukaryota</taxon>
        <taxon>Metazoa</taxon>
        <taxon>Ecdysozoa</taxon>
        <taxon>Arthropoda</taxon>
        <taxon>Hexapoda</taxon>
        <taxon>Insecta</taxon>
        <taxon>Pterygota</taxon>
        <taxon>Neoptera</taxon>
        <taxon>Paraneoptera</taxon>
        <taxon>Psocodea</taxon>
        <taxon>Troctomorpha</taxon>
        <taxon>Phthiraptera</taxon>
        <taxon>Anoplura</taxon>
        <taxon>Polyplacidae</taxon>
        <taxon>Polyplax</taxon>
    </lineage>
</organism>
<evidence type="ECO:0000313" key="1">
    <source>
        <dbReference type="EMBL" id="KAK6624259.1"/>
    </source>
</evidence>
<protein>
    <submittedName>
        <fullName evidence="1">Uncharacterized protein</fullName>
    </submittedName>
</protein>
<name>A0ABR1AQM8_POLSC</name>
<evidence type="ECO:0000313" key="2">
    <source>
        <dbReference type="Proteomes" id="UP001359485"/>
    </source>
</evidence>
<gene>
    <name evidence="1" type="ORF">RUM44_011118</name>
</gene>
<comment type="caution">
    <text evidence="1">The sequence shown here is derived from an EMBL/GenBank/DDBJ whole genome shotgun (WGS) entry which is preliminary data.</text>
</comment>
<sequence length="129" mass="14096">MASAATSGFSSRSVVLTTFLFDGRALLSSFFCTGANQFFIVDNPSRREPRQCSMESTWMKQQSLPVVAVVPPSDSHSNECNLFLCSSDECDDSLGFDDGVDIEKAFQKSSVLASSSVIHFRDDTEMALC</sequence>
<keyword evidence="2" id="KW-1185">Reference proteome</keyword>
<proteinExistence type="predicted"/>
<accession>A0ABR1AQM8</accession>
<dbReference type="Proteomes" id="UP001359485">
    <property type="component" value="Unassembled WGS sequence"/>
</dbReference>
<dbReference type="EMBL" id="JAWJWF010000046">
    <property type="protein sequence ID" value="KAK6624259.1"/>
    <property type="molecule type" value="Genomic_DNA"/>
</dbReference>
<reference evidence="1 2" key="1">
    <citation type="submission" date="2023-09" db="EMBL/GenBank/DDBJ databases">
        <title>Genomes of two closely related lineages of the louse Polyplax serrata with different host specificities.</title>
        <authorList>
            <person name="Martinu J."/>
            <person name="Tarabai H."/>
            <person name="Stefka J."/>
            <person name="Hypsa V."/>
        </authorList>
    </citation>
    <scope>NUCLEOTIDE SEQUENCE [LARGE SCALE GENOMIC DNA]</scope>
    <source>
        <strain evidence="1">98ZLc_SE</strain>
    </source>
</reference>